<proteinExistence type="inferred from homology"/>
<dbReference type="PROSITE" id="PS51935">
    <property type="entry name" value="NLPC_P60"/>
    <property type="match status" value="1"/>
</dbReference>
<evidence type="ECO:0000313" key="9">
    <source>
        <dbReference type="EMBL" id="MBC2396918.1"/>
    </source>
</evidence>
<evidence type="ECO:0000256" key="6">
    <source>
        <dbReference type="SAM" id="Coils"/>
    </source>
</evidence>
<dbReference type="InterPro" id="IPR051202">
    <property type="entry name" value="Peptidase_C40"/>
</dbReference>
<name>A0A923EAR3_CLOTT</name>
<evidence type="ECO:0000256" key="3">
    <source>
        <dbReference type="ARBA" id="ARBA00022729"/>
    </source>
</evidence>
<feature type="chain" id="PRO_5036765845" evidence="7">
    <location>
        <begin position="25"/>
        <end position="367"/>
    </location>
</feature>
<keyword evidence="4 9" id="KW-0378">Hydrolase</keyword>
<keyword evidence="10" id="KW-1185">Reference proteome</keyword>
<dbReference type="InterPro" id="IPR057309">
    <property type="entry name" value="PcsB_CC"/>
</dbReference>
<evidence type="ECO:0000256" key="2">
    <source>
        <dbReference type="ARBA" id="ARBA00022670"/>
    </source>
</evidence>
<keyword evidence="3 7" id="KW-0732">Signal</keyword>
<organism evidence="9 10">
    <name type="scientific">Clostridium tetanomorphum</name>
    <dbReference type="NCBI Taxonomy" id="1553"/>
    <lineage>
        <taxon>Bacteria</taxon>
        <taxon>Bacillati</taxon>
        <taxon>Bacillota</taxon>
        <taxon>Clostridia</taxon>
        <taxon>Eubacteriales</taxon>
        <taxon>Clostridiaceae</taxon>
        <taxon>Clostridium</taxon>
    </lineage>
</organism>
<accession>A0A923EAR3</accession>
<dbReference type="Pfam" id="PF24568">
    <property type="entry name" value="CC_PcsB"/>
    <property type="match status" value="1"/>
</dbReference>
<gene>
    <name evidence="9" type="ORF">HGG79_03865</name>
</gene>
<feature type="coiled-coil region" evidence="6">
    <location>
        <begin position="28"/>
        <end position="107"/>
    </location>
</feature>
<dbReference type="Gene3D" id="3.90.1720.10">
    <property type="entry name" value="endopeptidase domain like (from Nostoc punctiforme)"/>
    <property type="match status" value="1"/>
</dbReference>
<sequence>MKKRVRVFILIFTLVVVINKPISAAPTSEQVQRQREQLQADRNELKKAQDKRFEIEQKIENLDNQIESVINQIQENKKQMNKTQEEIKNAENELKQAEEDIKEEKDLFDKRIRAMYISGIGGYLDILFESKGFSDFFSRIERIKTIIELDKKIIASITLRQEELNNKKIKLAEQNAKLLELNHESAKKINNLKSSKDEQNILIEEAKRQERLYASAAYEGQARLNETLKQIQSIRKATPKYIPSRGAVAASSNAVVAYASNFLGTPYKWGGTTPAGFDCSGFTQYVYRHFGINVGRTTYDQIEDGYTVSRDELQPGDLVFYGRGGSPTHMGIYVGNGMYIHSPRTGDVIKISPYNRSDYITAKRVMK</sequence>
<feature type="domain" description="NlpC/P60" evidence="8">
    <location>
        <begin position="249"/>
        <end position="367"/>
    </location>
</feature>
<keyword evidence="5" id="KW-0788">Thiol protease</keyword>
<dbReference type="Proteomes" id="UP000563151">
    <property type="component" value="Unassembled WGS sequence"/>
</dbReference>
<dbReference type="GO" id="GO:0006508">
    <property type="term" value="P:proteolysis"/>
    <property type="evidence" value="ECO:0007669"/>
    <property type="project" value="UniProtKB-KW"/>
</dbReference>
<dbReference type="Pfam" id="PF00877">
    <property type="entry name" value="NLPC_P60"/>
    <property type="match status" value="1"/>
</dbReference>
<evidence type="ECO:0000256" key="1">
    <source>
        <dbReference type="ARBA" id="ARBA00007074"/>
    </source>
</evidence>
<comment type="caution">
    <text evidence="9">The sequence shown here is derived from an EMBL/GenBank/DDBJ whole genome shotgun (WGS) entry which is preliminary data.</text>
</comment>
<comment type="similarity">
    <text evidence="1">Belongs to the peptidase C40 family.</text>
</comment>
<dbReference type="GO" id="GO:0008234">
    <property type="term" value="F:cysteine-type peptidase activity"/>
    <property type="evidence" value="ECO:0007669"/>
    <property type="project" value="UniProtKB-KW"/>
</dbReference>
<reference evidence="9 10" key="1">
    <citation type="submission" date="2020-04" db="EMBL/GenBank/DDBJ databases">
        <title>Genomic insights into acetone-butanol-ethanol (ABE) fermentation by sequencing solventogenic clostridia strains.</title>
        <authorList>
            <person name="Brown S."/>
        </authorList>
    </citation>
    <scope>NUCLEOTIDE SEQUENCE [LARGE SCALE GENOMIC DNA]</scope>
    <source>
        <strain evidence="9 10">DJ011</strain>
    </source>
</reference>
<dbReference type="Gene3D" id="6.10.250.3150">
    <property type="match status" value="1"/>
</dbReference>
<evidence type="ECO:0000256" key="5">
    <source>
        <dbReference type="ARBA" id="ARBA00022807"/>
    </source>
</evidence>
<dbReference type="PANTHER" id="PTHR47053:SF1">
    <property type="entry name" value="MUREIN DD-ENDOPEPTIDASE MEPH-RELATED"/>
    <property type="match status" value="1"/>
</dbReference>
<dbReference type="RefSeq" id="WP_035144665.1">
    <property type="nucleotide sequence ID" value="NZ_JAAZWO010000003.1"/>
</dbReference>
<keyword evidence="2" id="KW-0645">Protease</keyword>
<dbReference type="InterPro" id="IPR000064">
    <property type="entry name" value="NLP_P60_dom"/>
</dbReference>
<evidence type="ECO:0000259" key="8">
    <source>
        <dbReference type="PROSITE" id="PS51935"/>
    </source>
</evidence>
<evidence type="ECO:0000256" key="4">
    <source>
        <dbReference type="ARBA" id="ARBA00022801"/>
    </source>
</evidence>
<dbReference type="PANTHER" id="PTHR47053">
    <property type="entry name" value="MUREIN DD-ENDOPEPTIDASE MEPH-RELATED"/>
    <property type="match status" value="1"/>
</dbReference>
<dbReference type="SUPFAM" id="SSF54001">
    <property type="entry name" value="Cysteine proteinases"/>
    <property type="match status" value="1"/>
</dbReference>
<feature type="signal peptide" evidence="7">
    <location>
        <begin position="1"/>
        <end position="24"/>
    </location>
</feature>
<evidence type="ECO:0000313" key="10">
    <source>
        <dbReference type="Proteomes" id="UP000563151"/>
    </source>
</evidence>
<keyword evidence="6" id="KW-0175">Coiled coil</keyword>
<dbReference type="InterPro" id="IPR038765">
    <property type="entry name" value="Papain-like_cys_pep_sf"/>
</dbReference>
<dbReference type="AlphaFoldDB" id="A0A923EAR3"/>
<dbReference type="EMBL" id="JAAZWO010000003">
    <property type="protein sequence ID" value="MBC2396918.1"/>
    <property type="molecule type" value="Genomic_DNA"/>
</dbReference>
<protein>
    <submittedName>
        <fullName evidence="9">Glycoside hydrolase</fullName>
    </submittedName>
</protein>
<evidence type="ECO:0000256" key="7">
    <source>
        <dbReference type="SAM" id="SignalP"/>
    </source>
</evidence>
<feature type="coiled-coil region" evidence="6">
    <location>
        <begin position="161"/>
        <end position="209"/>
    </location>
</feature>